<organism evidence="1 2">
    <name type="scientific">Ramazzottius varieornatus</name>
    <name type="common">Water bear</name>
    <name type="synonym">Tardigrade</name>
    <dbReference type="NCBI Taxonomy" id="947166"/>
    <lineage>
        <taxon>Eukaryota</taxon>
        <taxon>Metazoa</taxon>
        <taxon>Ecdysozoa</taxon>
        <taxon>Tardigrada</taxon>
        <taxon>Eutardigrada</taxon>
        <taxon>Parachela</taxon>
        <taxon>Hypsibioidea</taxon>
        <taxon>Ramazzottiidae</taxon>
        <taxon>Ramazzottius</taxon>
    </lineage>
</organism>
<accession>A0A1D1V9G6</accession>
<dbReference type="EMBL" id="BDGG01000004">
    <property type="protein sequence ID" value="GAU98319.1"/>
    <property type="molecule type" value="Genomic_DNA"/>
</dbReference>
<name>A0A1D1V9G6_RAMVA</name>
<reference evidence="1 2" key="1">
    <citation type="journal article" date="2016" name="Nat. Commun.">
        <title>Extremotolerant tardigrade genome and improved radiotolerance of human cultured cells by tardigrade-unique protein.</title>
        <authorList>
            <person name="Hashimoto T."/>
            <person name="Horikawa D.D."/>
            <person name="Saito Y."/>
            <person name="Kuwahara H."/>
            <person name="Kozuka-Hata H."/>
            <person name="Shin-I T."/>
            <person name="Minakuchi Y."/>
            <person name="Ohishi K."/>
            <person name="Motoyama A."/>
            <person name="Aizu T."/>
            <person name="Enomoto A."/>
            <person name="Kondo K."/>
            <person name="Tanaka S."/>
            <person name="Hara Y."/>
            <person name="Koshikawa S."/>
            <person name="Sagara H."/>
            <person name="Miura T."/>
            <person name="Yokobori S."/>
            <person name="Miyagawa K."/>
            <person name="Suzuki Y."/>
            <person name="Kubo T."/>
            <person name="Oyama M."/>
            <person name="Kohara Y."/>
            <person name="Fujiyama A."/>
            <person name="Arakawa K."/>
            <person name="Katayama T."/>
            <person name="Toyoda A."/>
            <person name="Kunieda T."/>
        </authorList>
    </citation>
    <scope>NUCLEOTIDE SEQUENCE [LARGE SCALE GENOMIC DNA]</scope>
    <source>
        <strain evidence="1 2">YOKOZUNA-1</strain>
    </source>
</reference>
<protein>
    <submittedName>
        <fullName evidence="1">Uncharacterized protein</fullName>
    </submittedName>
</protein>
<evidence type="ECO:0000313" key="1">
    <source>
        <dbReference type="EMBL" id="GAU98319.1"/>
    </source>
</evidence>
<dbReference type="AlphaFoldDB" id="A0A1D1V9G6"/>
<keyword evidence="2" id="KW-1185">Reference proteome</keyword>
<dbReference type="Proteomes" id="UP000186922">
    <property type="component" value="Unassembled WGS sequence"/>
</dbReference>
<proteinExistence type="predicted"/>
<gene>
    <name evidence="1" type="primary">RvY_09482</name>
    <name evidence="1" type="synonym">RvY_09482.2</name>
    <name evidence="1" type="ORF">RvY_09482-2</name>
</gene>
<comment type="caution">
    <text evidence="1">The sequence shown here is derived from an EMBL/GenBank/DDBJ whole genome shotgun (WGS) entry which is preliminary data.</text>
</comment>
<evidence type="ECO:0000313" key="2">
    <source>
        <dbReference type="Proteomes" id="UP000186922"/>
    </source>
</evidence>
<sequence>MTSQTCATWSNMPILFPKWRTLPAGSSKTMRHLRNILMRCACRASIVLEMQRLIILNVRDESYHVDCLRELRCCLWTEGIPRKGNTGKWVVLSDRQRPLGRTPEDSACSQLSLYLRKPYKLHG</sequence>